<dbReference type="InterPro" id="IPR036790">
    <property type="entry name" value="Frizzled_dom_sf"/>
</dbReference>
<dbReference type="Proteomes" id="UP000654370">
    <property type="component" value="Unassembled WGS sequence"/>
</dbReference>
<dbReference type="GO" id="GO:0098703">
    <property type="term" value="P:calcium ion import across plasma membrane"/>
    <property type="evidence" value="ECO:0007669"/>
    <property type="project" value="InterPro"/>
</dbReference>
<dbReference type="PANTHER" id="PTHR39142">
    <property type="entry name" value="MID1P"/>
    <property type="match status" value="1"/>
</dbReference>
<dbReference type="Gene3D" id="1.10.2000.10">
    <property type="entry name" value="Frizzled cysteine-rich domain"/>
    <property type="match status" value="1"/>
</dbReference>
<dbReference type="Pfam" id="PF12929">
    <property type="entry name" value="Mid1"/>
    <property type="match status" value="1"/>
</dbReference>
<keyword evidence="3" id="KW-1185">Reference proteome</keyword>
<dbReference type="InterPro" id="IPR024338">
    <property type="entry name" value="MID1/Yam8"/>
</dbReference>
<feature type="chain" id="PRO_5034931357" evidence="1">
    <location>
        <begin position="19"/>
        <end position="543"/>
    </location>
</feature>
<accession>A0A8H7PWU8</accession>
<evidence type="ECO:0000313" key="3">
    <source>
        <dbReference type="Proteomes" id="UP000654370"/>
    </source>
</evidence>
<organism evidence="2 3">
    <name type="scientific">Mortierella isabellina</name>
    <name type="common">Filamentous fungus</name>
    <name type="synonym">Umbelopsis isabellina</name>
    <dbReference type="NCBI Taxonomy" id="91625"/>
    <lineage>
        <taxon>Eukaryota</taxon>
        <taxon>Fungi</taxon>
        <taxon>Fungi incertae sedis</taxon>
        <taxon>Mucoromycota</taxon>
        <taxon>Mucoromycotina</taxon>
        <taxon>Umbelopsidomycetes</taxon>
        <taxon>Umbelopsidales</taxon>
        <taxon>Umbelopsidaceae</taxon>
        <taxon>Umbelopsis</taxon>
    </lineage>
</organism>
<keyword evidence="1" id="KW-0732">Signal</keyword>
<feature type="signal peptide" evidence="1">
    <location>
        <begin position="1"/>
        <end position="18"/>
    </location>
</feature>
<reference evidence="2" key="1">
    <citation type="submission" date="2020-12" db="EMBL/GenBank/DDBJ databases">
        <title>Metabolic potential, ecology and presence of endohyphal bacteria is reflected in genomic diversity of Mucoromycotina.</title>
        <authorList>
            <person name="Muszewska A."/>
            <person name="Okrasinska A."/>
            <person name="Steczkiewicz K."/>
            <person name="Drgas O."/>
            <person name="Orlowska M."/>
            <person name="Perlinska-Lenart U."/>
            <person name="Aleksandrzak-Piekarczyk T."/>
            <person name="Szatraj K."/>
            <person name="Zielenkiewicz U."/>
            <person name="Pilsyk S."/>
            <person name="Malc E."/>
            <person name="Mieczkowski P."/>
            <person name="Kruszewska J.S."/>
            <person name="Biernat P."/>
            <person name="Pawlowska J."/>
        </authorList>
    </citation>
    <scope>NUCLEOTIDE SEQUENCE</scope>
    <source>
        <strain evidence="2">WA0000067209</strain>
    </source>
</reference>
<protein>
    <submittedName>
        <fullName evidence="2">Uncharacterized protein</fullName>
    </submittedName>
</protein>
<gene>
    <name evidence="2" type="ORF">INT43_008514</name>
</gene>
<comment type="caution">
    <text evidence="2">The sequence shown here is derived from an EMBL/GenBank/DDBJ whole genome shotgun (WGS) entry which is preliminary data.</text>
</comment>
<evidence type="ECO:0000313" key="2">
    <source>
        <dbReference type="EMBL" id="KAG2180934.1"/>
    </source>
</evidence>
<evidence type="ECO:0000256" key="1">
    <source>
        <dbReference type="SAM" id="SignalP"/>
    </source>
</evidence>
<dbReference type="EMBL" id="JAEPQZ010000005">
    <property type="protein sequence ID" value="KAG2180934.1"/>
    <property type="molecule type" value="Genomic_DNA"/>
</dbReference>
<dbReference type="GO" id="GO:0005262">
    <property type="term" value="F:calcium channel activity"/>
    <property type="evidence" value="ECO:0007669"/>
    <property type="project" value="InterPro"/>
</dbReference>
<proteinExistence type="predicted"/>
<sequence>MYIFWLHLLLLCPWSISAQSAVTVPLNNTQISSNTLALGGIQHYFFETSSIQNLLVPSATFTTPNTTNSTLAISEIISTLNVLSENPNSILRRAGSVLPIYLTVTVCSQPQPPPNYQGQVPPLQVFISTSSSNSLPGPSISGTSPVNNTHPGYIYWDSTASPSDQLWIGVSAPTLTQGWTGNWTYQLGASTTAPMHQLLVPNGVNDSIPYMTLDDTDNNNALFLTSSYQGSQAPNFTVMITSQVPTELSYSECAAQKLIQSHPVNYTVTSRGPFNATRQQAYVSGLSPATKYTAYYIQSRPNNLPSAYGPPIDVLTKSETNCRLVYGLSFCDQVAYSVVTSPNDPGADIWNLTASYDQNAQQIFQPFATALSQFNCDTTQYSLVRNCTDCYNDYKNWICSVLIPRCSSPSSFNQADANTNGPSQALREVPFNQSRNPWIDQTYSPNEWTELLPCIDLCYRVVQSCPPFMQFNCPYGDIALSQYGYWQAGSATQNGTNVTFDVNNPTCNRMGLNTSLLVLSKSPLSKPVWILITAMTISVSLLI</sequence>
<name>A0A8H7PWU8_MORIS</name>
<dbReference type="OrthoDB" id="5405745at2759"/>
<dbReference type="PANTHER" id="PTHR39142:SF1">
    <property type="entry name" value="AEL197CP"/>
    <property type="match status" value="1"/>
</dbReference>
<dbReference type="AlphaFoldDB" id="A0A8H7PWU8"/>